<evidence type="ECO:0000256" key="1">
    <source>
        <dbReference type="SAM" id="SignalP"/>
    </source>
</evidence>
<proteinExistence type="predicted"/>
<name>A0ABV0QEP3_9TELE</name>
<dbReference type="Proteomes" id="UP001434883">
    <property type="component" value="Unassembled WGS sequence"/>
</dbReference>
<sequence length="106" mass="11579">MWHPADAPPSGPLLLTWPLALAAAGSAAALPSTSTPPLDNWAPIVFFLSNKKEKEHSKRKKNRVGFTNKKVQLRDGKTVWPGGGGRISFLFPSEDLDARRPSSLYI</sequence>
<protein>
    <recommendedName>
        <fullName evidence="4">Secreted protein</fullName>
    </recommendedName>
</protein>
<dbReference type="EMBL" id="JAHRIN010008792">
    <property type="protein sequence ID" value="MEQ2193933.1"/>
    <property type="molecule type" value="Genomic_DNA"/>
</dbReference>
<evidence type="ECO:0000313" key="2">
    <source>
        <dbReference type="EMBL" id="MEQ2193933.1"/>
    </source>
</evidence>
<gene>
    <name evidence="2" type="ORF">XENOCAPTIV_018520</name>
</gene>
<comment type="caution">
    <text evidence="2">The sequence shown here is derived from an EMBL/GenBank/DDBJ whole genome shotgun (WGS) entry which is preliminary data.</text>
</comment>
<organism evidence="2 3">
    <name type="scientific">Xenoophorus captivus</name>
    <dbReference type="NCBI Taxonomy" id="1517983"/>
    <lineage>
        <taxon>Eukaryota</taxon>
        <taxon>Metazoa</taxon>
        <taxon>Chordata</taxon>
        <taxon>Craniata</taxon>
        <taxon>Vertebrata</taxon>
        <taxon>Euteleostomi</taxon>
        <taxon>Actinopterygii</taxon>
        <taxon>Neopterygii</taxon>
        <taxon>Teleostei</taxon>
        <taxon>Neoteleostei</taxon>
        <taxon>Acanthomorphata</taxon>
        <taxon>Ovalentaria</taxon>
        <taxon>Atherinomorphae</taxon>
        <taxon>Cyprinodontiformes</taxon>
        <taxon>Goodeidae</taxon>
        <taxon>Xenoophorus</taxon>
    </lineage>
</organism>
<evidence type="ECO:0008006" key="4">
    <source>
        <dbReference type="Google" id="ProtNLM"/>
    </source>
</evidence>
<feature type="chain" id="PRO_5045138499" description="Secreted protein" evidence="1">
    <location>
        <begin position="30"/>
        <end position="106"/>
    </location>
</feature>
<evidence type="ECO:0000313" key="3">
    <source>
        <dbReference type="Proteomes" id="UP001434883"/>
    </source>
</evidence>
<keyword evidence="1" id="KW-0732">Signal</keyword>
<feature type="signal peptide" evidence="1">
    <location>
        <begin position="1"/>
        <end position="29"/>
    </location>
</feature>
<reference evidence="2 3" key="1">
    <citation type="submission" date="2021-06" db="EMBL/GenBank/DDBJ databases">
        <authorList>
            <person name="Palmer J.M."/>
        </authorList>
    </citation>
    <scope>NUCLEOTIDE SEQUENCE [LARGE SCALE GENOMIC DNA]</scope>
    <source>
        <strain evidence="2 3">XC_2019</strain>
        <tissue evidence="2">Muscle</tissue>
    </source>
</reference>
<keyword evidence="3" id="KW-1185">Reference proteome</keyword>
<accession>A0ABV0QEP3</accession>